<evidence type="ECO:0000256" key="8">
    <source>
        <dbReference type="ARBA" id="ARBA00023010"/>
    </source>
</evidence>
<dbReference type="SUPFAM" id="SSF50978">
    <property type="entry name" value="WD40 repeat-like"/>
    <property type="match status" value="1"/>
</dbReference>
<dbReference type="GO" id="GO:0051028">
    <property type="term" value="P:mRNA transport"/>
    <property type="evidence" value="ECO:0007669"/>
    <property type="project" value="UniProtKB-KW"/>
</dbReference>
<dbReference type="STRING" id="225359.A0A2S4PU12"/>
<evidence type="ECO:0000256" key="2">
    <source>
        <dbReference type="ARBA" id="ARBA00010102"/>
    </source>
</evidence>
<dbReference type="InterPro" id="IPR015943">
    <property type="entry name" value="WD40/YVTN_repeat-like_dom_sf"/>
</dbReference>
<dbReference type="InterPro" id="IPR037363">
    <property type="entry name" value="Sec13/Seh1_fam"/>
</dbReference>
<gene>
    <name evidence="12" type="ORF">EPUL_001196</name>
</gene>
<dbReference type="PROSITE" id="PS50082">
    <property type="entry name" value="WD_REPEATS_2"/>
    <property type="match status" value="1"/>
</dbReference>
<dbReference type="Proteomes" id="UP000237438">
    <property type="component" value="Unassembled WGS sequence"/>
</dbReference>
<dbReference type="InterPro" id="IPR036322">
    <property type="entry name" value="WD40_repeat_dom_sf"/>
</dbReference>
<protein>
    <submittedName>
        <fullName evidence="12">Uncharacterized protein</fullName>
    </submittedName>
</protein>
<evidence type="ECO:0000256" key="6">
    <source>
        <dbReference type="ARBA" id="ARBA00022816"/>
    </source>
</evidence>
<name>A0A2S4PU12_9PEZI</name>
<dbReference type="GO" id="GO:1904263">
    <property type="term" value="P:positive regulation of TORC1 signaling"/>
    <property type="evidence" value="ECO:0007669"/>
    <property type="project" value="TreeGrafter"/>
</dbReference>
<dbReference type="Gene3D" id="2.130.10.10">
    <property type="entry name" value="YVTN repeat-like/Quinoprotein amine dehydrogenase"/>
    <property type="match status" value="1"/>
</dbReference>
<dbReference type="Pfam" id="PF00400">
    <property type="entry name" value="WD40"/>
    <property type="match status" value="2"/>
</dbReference>
<dbReference type="PANTHER" id="PTHR11024">
    <property type="entry name" value="NUCLEAR PORE COMPLEX PROTEIN SEC13 / SEH1 FAMILY MEMBER"/>
    <property type="match status" value="1"/>
</dbReference>
<evidence type="ECO:0000256" key="11">
    <source>
        <dbReference type="PROSITE-ProRule" id="PRU00221"/>
    </source>
</evidence>
<reference evidence="12 13" key="1">
    <citation type="submission" date="2017-10" db="EMBL/GenBank/DDBJ databases">
        <title>Development of genomic resources for the powdery mildew, Erysiphe pulchra.</title>
        <authorList>
            <person name="Wadl P.A."/>
            <person name="Mack B.M."/>
            <person name="Moore G."/>
            <person name="Beltz S.B."/>
        </authorList>
    </citation>
    <scope>NUCLEOTIDE SEQUENCE [LARGE SCALE GENOMIC DNA]</scope>
    <source>
        <strain evidence="12">Cflorida</strain>
    </source>
</reference>
<keyword evidence="9" id="KW-0906">Nuclear pore complex</keyword>
<keyword evidence="6" id="KW-0509">mRNA transport</keyword>
<keyword evidence="5" id="KW-0677">Repeat</keyword>
<dbReference type="SMART" id="SM00320">
    <property type="entry name" value="WD40"/>
    <property type="match status" value="4"/>
</dbReference>
<keyword evidence="10" id="KW-0539">Nucleus</keyword>
<evidence type="ECO:0000256" key="7">
    <source>
        <dbReference type="ARBA" id="ARBA00022927"/>
    </source>
</evidence>
<proteinExistence type="inferred from homology"/>
<dbReference type="EMBL" id="PEDP01000576">
    <property type="protein sequence ID" value="POS85522.1"/>
    <property type="molecule type" value="Genomic_DNA"/>
</dbReference>
<evidence type="ECO:0000313" key="13">
    <source>
        <dbReference type="Proteomes" id="UP000237438"/>
    </source>
</evidence>
<comment type="subcellular location">
    <subcellularLocation>
        <location evidence="1">Nucleus</location>
        <location evidence="1">Nuclear pore complex</location>
    </subcellularLocation>
</comment>
<dbReference type="OrthoDB" id="5566198at2759"/>
<keyword evidence="13" id="KW-1185">Reference proteome</keyword>
<sequence length="417" mass="46239">MLDQSTSADLSDFSLLQHGHRDMVSSTTFNSYGNRFGTGSVDGTIKIHNKNKDGTWNLCDSWSAHSSEIHQIQWLPATIYPNLIASLAADGKFRIWAEDPTIPPGKGRRFNSSINKHIFELCSKSRSTFISFAVTHNFSSRNSFLALIDRSGLVVAYENCDPENLESWVEFDNFIVCEKPARGEEISFKIAFDPNLSPTYTAILQGVPKDALGLVAAGMYTASLWRTREITHNVSLGSETRKEFYRAVELTGHTGLVRDIAWAPGNIRGHDVVATVCKDGFLRVFRVCTSSDFTKKKHSVPIKNEDIQFSKSVSSSSRTTAAGVKNLSSSFNAEVGGIRPTSAEKGKGKGKDCLVAHLAEEIARLTVDDNRLPPWKVEFDVDGLLIGTTSDDGKVCLWKRDMNGNWAKYSELVMERR</sequence>
<feature type="non-terminal residue" evidence="12">
    <location>
        <position position="417"/>
    </location>
</feature>
<dbReference type="PANTHER" id="PTHR11024:SF3">
    <property type="entry name" value="NUCLEOPORIN SEH1"/>
    <property type="match status" value="1"/>
</dbReference>
<evidence type="ECO:0000256" key="10">
    <source>
        <dbReference type="ARBA" id="ARBA00023242"/>
    </source>
</evidence>
<dbReference type="GO" id="GO:0034198">
    <property type="term" value="P:cellular response to amino acid starvation"/>
    <property type="evidence" value="ECO:0007669"/>
    <property type="project" value="TreeGrafter"/>
</dbReference>
<dbReference type="AlphaFoldDB" id="A0A2S4PU12"/>
<dbReference type="InterPro" id="IPR001680">
    <property type="entry name" value="WD40_rpt"/>
</dbReference>
<feature type="repeat" description="WD" evidence="11">
    <location>
        <begin position="17"/>
        <end position="47"/>
    </location>
</feature>
<evidence type="ECO:0000256" key="4">
    <source>
        <dbReference type="ARBA" id="ARBA00022574"/>
    </source>
</evidence>
<keyword evidence="3" id="KW-0813">Transport</keyword>
<dbReference type="GO" id="GO:0015031">
    <property type="term" value="P:protein transport"/>
    <property type="evidence" value="ECO:0007669"/>
    <property type="project" value="UniProtKB-KW"/>
</dbReference>
<evidence type="ECO:0000256" key="9">
    <source>
        <dbReference type="ARBA" id="ARBA00023132"/>
    </source>
</evidence>
<dbReference type="GO" id="GO:0031080">
    <property type="term" value="C:nuclear pore outer ring"/>
    <property type="evidence" value="ECO:0007669"/>
    <property type="project" value="TreeGrafter"/>
</dbReference>
<keyword evidence="7" id="KW-0653">Protein transport</keyword>
<dbReference type="GO" id="GO:0005198">
    <property type="term" value="F:structural molecule activity"/>
    <property type="evidence" value="ECO:0007669"/>
    <property type="project" value="InterPro"/>
</dbReference>
<evidence type="ECO:0000256" key="3">
    <source>
        <dbReference type="ARBA" id="ARBA00022448"/>
    </source>
</evidence>
<organism evidence="12 13">
    <name type="scientific">Erysiphe pulchra</name>
    <dbReference type="NCBI Taxonomy" id="225359"/>
    <lineage>
        <taxon>Eukaryota</taxon>
        <taxon>Fungi</taxon>
        <taxon>Dikarya</taxon>
        <taxon>Ascomycota</taxon>
        <taxon>Pezizomycotina</taxon>
        <taxon>Leotiomycetes</taxon>
        <taxon>Erysiphales</taxon>
        <taxon>Erysiphaceae</taxon>
        <taxon>Erysiphe</taxon>
    </lineage>
</organism>
<accession>A0A2S4PU12</accession>
<dbReference type="GO" id="GO:0035859">
    <property type="term" value="C:Seh1-associated complex"/>
    <property type="evidence" value="ECO:0007669"/>
    <property type="project" value="TreeGrafter"/>
</dbReference>
<comment type="caution">
    <text evidence="12">The sequence shown here is derived from an EMBL/GenBank/DDBJ whole genome shotgun (WGS) entry which is preliminary data.</text>
</comment>
<keyword evidence="8" id="KW-0811">Translocation</keyword>
<evidence type="ECO:0000256" key="5">
    <source>
        <dbReference type="ARBA" id="ARBA00022737"/>
    </source>
</evidence>
<comment type="similarity">
    <text evidence="2">Belongs to the WD repeat SEC13 family.</text>
</comment>
<keyword evidence="4 11" id="KW-0853">WD repeat</keyword>
<evidence type="ECO:0000313" key="12">
    <source>
        <dbReference type="EMBL" id="POS85522.1"/>
    </source>
</evidence>
<evidence type="ECO:0000256" key="1">
    <source>
        <dbReference type="ARBA" id="ARBA00004567"/>
    </source>
</evidence>